<dbReference type="InterPro" id="IPR000182">
    <property type="entry name" value="GNAT_dom"/>
</dbReference>
<reference evidence="2" key="1">
    <citation type="submission" date="2024-05" db="EMBL/GenBank/DDBJ databases">
        <authorList>
            <person name="Jung D.-H."/>
        </authorList>
    </citation>
    <scope>NUCLEOTIDE SEQUENCE</scope>
    <source>
        <strain evidence="2">JA-25</strain>
    </source>
</reference>
<organism evidence="2 3">
    <name type="scientific">Fibrivirga algicola</name>
    <dbReference type="NCBI Taxonomy" id="2950420"/>
    <lineage>
        <taxon>Bacteria</taxon>
        <taxon>Pseudomonadati</taxon>
        <taxon>Bacteroidota</taxon>
        <taxon>Cytophagia</taxon>
        <taxon>Cytophagales</taxon>
        <taxon>Spirosomataceae</taxon>
        <taxon>Fibrivirga</taxon>
    </lineage>
</organism>
<dbReference type="PROSITE" id="PS51186">
    <property type="entry name" value="GNAT"/>
    <property type="match status" value="1"/>
</dbReference>
<dbReference type="PANTHER" id="PTHR43792:SF1">
    <property type="entry name" value="N-ACETYLTRANSFERASE DOMAIN-CONTAINING PROTEIN"/>
    <property type="match status" value="1"/>
</dbReference>
<dbReference type="Gene3D" id="3.40.630.30">
    <property type="match status" value="1"/>
</dbReference>
<dbReference type="Proteomes" id="UP000606008">
    <property type="component" value="Unassembled WGS sequence"/>
</dbReference>
<dbReference type="Pfam" id="PF13302">
    <property type="entry name" value="Acetyltransf_3"/>
    <property type="match status" value="1"/>
</dbReference>
<proteinExistence type="predicted"/>
<dbReference type="PANTHER" id="PTHR43792">
    <property type="entry name" value="GNAT FAMILY, PUTATIVE (AFU_ORTHOLOGUE AFUA_3G00765)-RELATED-RELATED"/>
    <property type="match status" value="1"/>
</dbReference>
<dbReference type="InterPro" id="IPR016181">
    <property type="entry name" value="Acyl_CoA_acyltransferase"/>
</dbReference>
<accession>A0ABX0QCW7</accession>
<dbReference type="EMBL" id="WAEL01000002">
    <property type="protein sequence ID" value="NID09976.1"/>
    <property type="molecule type" value="Genomic_DNA"/>
</dbReference>
<dbReference type="SUPFAM" id="SSF55729">
    <property type="entry name" value="Acyl-CoA N-acyltransferases (Nat)"/>
    <property type="match status" value="1"/>
</dbReference>
<evidence type="ECO:0000259" key="1">
    <source>
        <dbReference type="PROSITE" id="PS51186"/>
    </source>
</evidence>
<evidence type="ECO:0000313" key="3">
    <source>
        <dbReference type="Proteomes" id="UP000606008"/>
    </source>
</evidence>
<dbReference type="InterPro" id="IPR051531">
    <property type="entry name" value="N-acetyltransferase"/>
</dbReference>
<comment type="caution">
    <text evidence="2">The sequence shown here is derived from an EMBL/GenBank/DDBJ whole genome shotgun (WGS) entry which is preliminary data.</text>
</comment>
<keyword evidence="3" id="KW-1185">Reference proteome</keyword>
<evidence type="ECO:0000313" key="2">
    <source>
        <dbReference type="EMBL" id="NID09976.1"/>
    </source>
</evidence>
<protein>
    <submittedName>
        <fullName evidence="2">GNAT family N-acetyltransferase</fullName>
    </submittedName>
</protein>
<feature type="domain" description="N-acetyltransferase" evidence="1">
    <location>
        <begin position="7"/>
        <end position="165"/>
    </location>
</feature>
<sequence>MLQTERLLIRKLTTADAAFVLELVNSPGWLAYIGDRQIRTVSQAETYLLNGPLASYEANGFGLYLVERKAGKTPIGMCGLIRRTYLDYPDIGFAFLPAFMGNGYAVEAATAIMHDASETLKLPVICALVMPSNGPSISLLGKLGMTYRKPFISPDTNDELMLFSS</sequence>
<gene>
    <name evidence="2" type="ORF">F7231_07310</name>
</gene>
<name>A0ABX0QCW7_9BACT</name>